<reference evidence="1" key="1">
    <citation type="journal article" date="2012" name="Nature">
        <title>The oyster genome reveals stress adaptation and complexity of shell formation.</title>
        <authorList>
            <person name="Zhang G."/>
            <person name="Fang X."/>
            <person name="Guo X."/>
            <person name="Li L."/>
            <person name="Luo R."/>
            <person name="Xu F."/>
            <person name="Yang P."/>
            <person name="Zhang L."/>
            <person name="Wang X."/>
            <person name="Qi H."/>
            <person name="Xiong Z."/>
            <person name="Que H."/>
            <person name="Xie Y."/>
            <person name="Holland P.W."/>
            <person name="Paps J."/>
            <person name="Zhu Y."/>
            <person name="Wu F."/>
            <person name="Chen Y."/>
            <person name="Wang J."/>
            <person name="Peng C."/>
            <person name="Meng J."/>
            <person name="Yang L."/>
            <person name="Liu J."/>
            <person name="Wen B."/>
            <person name="Zhang N."/>
            <person name="Huang Z."/>
            <person name="Zhu Q."/>
            <person name="Feng Y."/>
            <person name="Mount A."/>
            <person name="Hedgecock D."/>
            <person name="Xu Z."/>
            <person name="Liu Y."/>
            <person name="Domazet-Loso T."/>
            <person name="Du Y."/>
            <person name="Sun X."/>
            <person name="Zhang S."/>
            <person name="Liu B."/>
            <person name="Cheng P."/>
            <person name="Jiang X."/>
            <person name="Li J."/>
            <person name="Fan D."/>
            <person name="Wang W."/>
            <person name="Fu W."/>
            <person name="Wang T."/>
            <person name="Wang B."/>
            <person name="Zhang J."/>
            <person name="Peng Z."/>
            <person name="Li Y."/>
            <person name="Li N."/>
            <person name="Wang J."/>
            <person name="Chen M."/>
            <person name="He Y."/>
            <person name="Tan F."/>
            <person name="Song X."/>
            <person name="Zheng Q."/>
            <person name="Huang R."/>
            <person name="Yang H."/>
            <person name="Du X."/>
            <person name="Chen L."/>
            <person name="Yang M."/>
            <person name="Gaffney P.M."/>
            <person name="Wang S."/>
            <person name="Luo L."/>
            <person name="She Z."/>
            <person name="Ming Y."/>
            <person name="Huang W."/>
            <person name="Zhang S."/>
            <person name="Huang B."/>
            <person name="Zhang Y."/>
            <person name="Qu T."/>
            <person name="Ni P."/>
            <person name="Miao G."/>
            <person name="Wang J."/>
            <person name="Wang Q."/>
            <person name="Steinberg C.E."/>
            <person name="Wang H."/>
            <person name="Li N."/>
            <person name="Qian L."/>
            <person name="Zhang G."/>
            <person name="Li Y."/>
            <person name="Yang H."/>
            <person name="Liu X."/>
            <person name="Wang J."/>
            <person name="Yin Y."/>
            <person name="Wang J."/>
        </authorList>
    </citation>
    <scope>NUCLEOTIDE SEQUENCE [LARGE SCALE GENOMIC DNA]</scope>
    <source>
        <strain evidence="1">05x7-T-G4-1.051#20</strain>
    </source>
</reference>
<dbReference type="EMBL" id="JH817706">
    <property type="protein sequence ID" value="EKC24618.1"/>
    <property type="molecule type" value="Genomic_DNA"/>
</dbReference>
<accession>K1PSN5</accession>
<evidence type="ECO:0000313" key="1">
    <source>
        <dbReference type="EMBL" id="EKC24618.1"/>
    </source>
</evidence>
<organism evidence="1">
    <name type="scientific">Magallana gigas</name>
    <name type="common">Pacific oyster</name>
    <name type="synonym">Crassostrea gigas</name>
    <dbReference type="NCBI Taxonomy" id="29159"/>
    <lineage>
        <taxon>Eukaryota</taxon>
        <taxon>Metazoa</taxon>
        <taxon>Spiralia</taxon>
        <taxon>Lophotrochozoa</taxon>
        <taxon>Mollusca</taxon>
        <taxon>Bivalvia</taxon>
        <taxon>Autobranchia</taxon>
        <taxon>Pteriomorphia</taxon>
        <taxon>Ostreida</taxon>
        <taxon>Ostreoidea</taxon>
        <taxon>Ostreidae</taxon>
        <taxon>Magallana</taxon>
    </lineage>
</organism>
<dbReference type="HOGENOM" id="CLU_1236107_0_0_1"/>
<dbReference type="InParanoid" id="K1PSN5"/>
<proteinExistence type="predicted"/>
<gene>
    <name evidence="1" type="ORF">CGI_10024407</name>
</gene>
<protein>
    <submittedName>
        <fullName evidence="1">Uncharacterized protein</fullName>
    </submittedName>
</protein>
<name>K1PSN5_MAGGI</name>
<dbReference type="AlphaFoldDB" id="K1PSN5"/>
<sequence>MSVYIYRITDGGSSFSIAGLKFNSEITEGSERRVNSCEITATTTTIDYGTYESDVTTDITTNLDVPKTSTIKNQVDEEVTSPQTSQRSMCQPCQPKSDITTTYSAATTTAYKTTSTTNAAATTTAYKTTSVKTMTEEQLKEKIKEIKKALTINKNELSSYRRKKTSANDDRSSAKGIGVLGACVICAVVSFIIILDFKTLVHQGSILWKRSVGSCKHSQSARKR</sequence>